<gene>
    <name evidence="2" type="ORF">VroAM7_09600</name>
</gene>
<protein>
    <recommendedName>
        <fullName evidence="4">D-Tyr-tRNAtyr deacylase</fullName>
    </recommendedName>
</protein>
<dbReference type="CDD" id="cd11304">
    <property type="entry name" value="Cadherin_repeat"/>
    <property type="match status" value="1"/>
</dbReference>
<evidence type="ECO:0000256" key="1">
    <source>
        <dbReference type="SAM" id="MobiDB-lite"/>
    </source>
</evidence>
<evidence type="ECO:0008006" key="4">
    <source>
        <dbReference type="Google" id="ProtNLM"/>
    </source>
</evidence>
<feature type="region of interest" description="Disordered" evidence="1">
    <location>
        <begin position="21"/>
        <end position="41"/>
    </location>
</feature>
<sequence length="1016" mass="110595">MKKYYSILLLAAVITGCGGGGGDSKPNDSTSSSQSTKQVRPQLTVEDTTFVFNGAGSIIHAQMSNLLGTITYQVLSSTPSNVVQVDDVGQLQLLRPGTATVKATDSSTIYESSNATFTITVDKGINADLTASELNLNVLSSDGQQITVRGQKGDLSFEVADGSEHLVRVDSDGRVFAISGSGQAQIRVHDSGNDYYQARDLLVDVHLYQIGAEQLQYAPLSADYREGLTLEPIRLDKVETQSTRYTIINSTPDGEVAEILDTSSGLLLIKNTGQVTIEATATYSEGYIEQHQTAQFNVVIDKGVREAVTVANVSTHYQANAPLYPQVSKALGDYYFDVVSGQGVVRISDDGNALLIQGVGRAEVDVVEKSLRNFPSTKARMVVDVDQAPHPVIEDVNIALTYQDGLSIPLAFKGQKGTLNLVGELPQGLGMSGDTLFLKQAGDYTITFEDDGGDYYQPTQFKANIQVAKAQGQPLSTRDYEEVYSKDYQFNLLKDFDELASGDEIEMTGNTAPEVANMIANGIVHVYKAGDTTLTLRRKENINHTSGPEQQVKFKILSAPSRIKIASNVEDSWNPYKPLLDKPVITGTVGSVTYKFAEGAPTDVVSLDVNTGEMHILNVGSTQVVVADSGDDKFKPGESSFTVSIKPIESQASVSYPNAIFDTDKTLTPVVTDNDAQASYRLINQTSPVVQMKSTDSGELDILHAGDYAVEVTLTSRNYLTKTMTVNGSIEKAEHPGLDRTRQTVSFEPYKRVELDLGTAIGTRSYEFANAVSEDLATLDPAKGALTLVGYQFGHAVQLKVSESETRDYKALAKTLVTIPLELSESGDADQYTDLDSEQTVVISTLSAPEFSNLQESSFGLMGARTVRGSTDAELINYGKGEVAYLQMKPTSSEDPTQYRGVWMHIARFDGCYSQLSEDDTKPFQAIDYADSGYCESGSTIRMTRFLVIDDKGLEDNTDYELVSPLIHYRRGARKFLADDHGGFYPAENEITGEGKYGFPKSLYEWAVVNFNYQKS</sequence>
<accession>A0A510I438</accession>
<dbReference type="Proteomes" id="UP000315115">
    <property type="component" value="Chromosome 1"/>
</dbReference>
<name>A0A510I438_9VIBR</name>
<evidence type="ECO:0000313" key="2">
    <source>
        <dbReference type="EMBL" id="BBL88307.1"/>
    </source>
</evidence>
<reference evidence="3" key="1">
    <citation type="submission" date="2019-07" db="EMBL/GenBank/DDBJ databases">
        <title>Complete Genome Sequences of Vibrion rotiferianus strain AM7.</title>
        <authorList>
            <person name="Miyazaki K."/>
            <person name="Wiseschart A."/>
            <person name="Pootanakit K."/>
            <person name="Ishimori K."/>
            <person name="Kitahara K."/>
        </authorList>
    </citation>
    <scope>NUCLEOTIDE SEQUENCE [LARGE SCALE GENOMIC DNA]</scope>
    <source>
        <strain evidence="3">AM7</strain>
    </source>
</reference>
<organism evidence="2 3">
    <name type="scientific">Vibrio rotiferianus</name>
    <dbReference type="NCBI Taxonomy" id="190895"/>
    <lineage>
        <taxon>Bacteria</taxon>
        <taxon>Pseudomonadati</taxon>
        <taxon>Pseudomonadota</taxon>
        <taxon>Gammaproteobacteria</taxon>
        <taxon>Vibrionales</taxon>
        <taxon>Vibrionaceae</taxon>
        <taxon>Vibrio</taxon>
    </lineage>
</organism>
<evidence type="ECO:0000313" key="3">
    <source>
        <dbReference type="Proteomes" id="UP000315115"/>
    </source>
</evidence>
<dbReference type="AlphaFoldDB" id="A0A510I438"/>
<dbReference type="RefSeq" id="WP_143692248.1">
    <property type="nucleotide sequence ID" value="NZ_AP019798.1"/>
</dbReference>
<proteinExistence type="predicted"/>
<dbReference type="PROSITE" id="PS51257">
    <property type="entry name" value="PROKAR_LIPOPROTEIN"/>
    <property type="match status" value="1"/>
</dbReference>
<feature type="compositionally biased region" description="Polar residues" evidence="1">
    <location>
        <begin position="27"/>
        <end position="41"/>
    </location>
</feature>
<dbReference type="EMBL" id="AP019798">
    <property type="protein sequence ID" value="BBL88307.1"/>
    <property type="molecule type" value="Genomic_DNA"/>
</dbReference>